<keyword evidence="3" id="KW-0847">Vitamin C</keyword>
<evidence type="ECO:0000313" key="7">
    <source>
        <dbReference type="EMBL" id="KAK4281265.1"/>
    </source>
</evidence>
<dbReference type="Proteomes" id="UP001293593">
    <property type="component" value="Unassembled WGS sequence"/>
</dbReference>
<dbReference type="GO" id="GO:0031418">
    <property type="term" value="F:L-ascorbic acid binding"/>
    <property type="evidence" value="ECO:0007669"/>
    <property type="project" value="UniProtKB-KW"/>
</dbReference>
<dbReference type="InterPro" id="IPR027443">
    <property type="entry name" value="IPNS-like_sf"/>
</dbReference>
<dbReference type="Gene3D" id="2.60.120.330">
    <property type="entry name" value="B-lactam Antibiotic, Isopenicillin N Synthase, Chain"/>
    <property type="match status" value="1"/>
</dbReference>
<evidence type="ECO:0000256" key="3">
    <source>
        <dbReference type="ARBA" id="ARBA00022896"/>
    </source>
</evidence>
<dbReference type="InterPro" id="IPR005123">
    <property type="entry name" value="Oxoglu/Fe-dep_dioxygenase_dom"/>
</dbReference>
<dbReference type="GO" id="GO:0016491">
    <property type="term" value="F:oxidoreductase activity"/>
    <property type="evidence" value="ECO:0007669"/>
    <property type="project" value="UniProtKB-KW"/>
</dbReference>
<dbReference type="Pfam" id="PF03171">
    <property type="entry name" value="2OG-FeII_Oxy"/>
    <property type="match status" value="1"/>
</dbReference>
<organism evidence="7 8">
    <name type="scientific">Acacia crassicarpa</name>
    <name type="common">northern wattle</name>
    <dbReference type="NCBI Taxonomy" id="499986"/>
    <lineage>
        <taxon>Eukaryota</taxon>
        <taxon>Viridiplantae</taxon>
        <taxon>Streptophyta</taxon>
        <taxon>Embryophyta</taxon>
        <taxon>Tracheophyta</taxon>
        <taxon>Spermatophyta</taxon>
        <taxon>Magnoliopsida</taxon>
        <taxon>eudicotyledons</taxon>
        <taxon>Gunneridae</taxon>
        <taxon>Pentapetalae</taxon>
        <taxon>rosids</taxon>
        <taxon>fabids</taxon>
        <taxon>Fabales</taxon>
        <taxon>Fabaceae</taxon>
        <taxon>Caesalpinioideae</taxon>
        <taxon>mimosoid clade</taxon>
        <taxon>Acacieae</taxon>
        <taxon>Acacia</taxon>
    </lineage>
</organism>
<protein>
    <recommendedName>
        <fullName evidence="6">Fe2OG dioxygenase domain-containing protein</fullName>
    </recommendedName>
</protein>
<evidence type="ECO:0000256" key="5">
    <source>
        <dbReference type="RuleBase" id="RU003682"/>
    </source>
</evidence>
<dbReference type="GO" id="GO:0046872">
    <property type="term" value="F:metal ion binding"/>
    <property type="evidence" value="ECO:0007669"/>
    <property type="project" value="UniProtKB-KW"/>
</dbReference>
<feature type="domain" description="Fe2OG dioxygenase" evidence="6">
    <location>
        <begin position="191"/>
        <end position="290"/>
    </location>
</feature>
<sequence length="339" mass="38245">MEKLVSNWSTNVGAVPEDYIYPPETRPGNKHVPIGESIPVIDLSQVDKGDRTLTIQKIINASQEFGFFQVINHGIPDNVMKEAMSTWKEFFESPPEAKKDLYADRFTTKDCWLFPSSLNYGREKVHMWRDALKHSCHPLQKWHHMWPQTPPRYQECVGACSVEIKKLGSKILRLTSEGLGLHGEFLDQYSQTMALSANYYPACPQPELTLGVTKHADPCIITLLLQDGVSGLQVLKDDTWIGVDPNPHAIVVNIASQLQVLCNDKLKSAEHRAVTNSRKARISASFFIGAFGESIIEPAKALVDEHCPPIYKSFKSKEFLLKFYETYGDSQATLEFFKA</sequence>
<dbReference type="Pfam" id="PF14226">
    <property type="entry name" value="DIOX_N"/>
    <property type="match status" value="1"/>
</dbReference>
<gene>
    <name evidence="7" type="ORF">QN277_012784</name>
</gene>
<evidence type="ECO:0000256" key="4">
    <source>
        <dbReference type="ARBA" id="ARBA00023004"/>
    </source>
</evidence>
<dbReference type="PANTHER" id="PTHR47991">
    <property type="entry name" value="OXOGLUTARATE/IRON-DEPENDENT DIOXYGENASE"/>
    <property type="match status" value="1"/>
</dbReference>
<evidence type="ECO:0000313" key="8">
    <source>
        <dbReference type="Proteomes" id="UP001293593"/>
    </source>
</evidence>
<dbReference type="EMBL" id="JAWXYG010000002">
    <property type="protein sequence ID" value="KAK4281265.1"/>
    <property type="molecule type" value="Genomic_DNA"/>
</dbReference>
<dbReference type="InterPro" id="IPR026992">
    <property type="entry name" value="DIOX_N"/>
</dbReference>
<evidence type="ECO:0000256" key="2">
    <source>
        <dbReference type="ARBA" id="ARBA00022723"/>
    </source>
</evidence>
<comment type="caution">
    <text evidence="7">The sequence shown here is derived from an EMBL/GenBank/DDBJ whole genome shotgun (WGS) entry which is preliminary data.</text>
</comment>
<evidence type="ECO:0000259" key="6">
    <source>
        <dbReference type="PROSITE" id="PS51471"/>
    </source>
</evidence>
<proteinExistence type="inferred from homology"/>
<dbReference type="InterPro" id="IPR044861">
    <property type="entry name" value="IPNS-like_FE2OG_OXY"/>
</dbReference>
<keyword evidence="8" id="KW-1185">Reference proteome</keyword>
<dbReference type="PROSITE" id="PS51471">
    <property type="entry name" value="FE2OG_OXY"/>
    <property type="match status" value="1"/>
</dbReference>
<keyword evidence="5" id="KW-0560">Oxidoreductase</keyword>
<dbReference type="AlphaFoldDB" id="A0AAE1N129"/>
<evidence type="ECO:0000256" key="1">
    <source>
        <dbReference type="ARBA" id="ARBA00008056"/>
    </source>
</evidence>
<dbReference type="InterPro" id="IPR050295">
    <property type="entry name" value="Plant_2OG-oxidoreductases"/>
</dbReference>
<accession>A0AAE1N129</accession>
<name>A0AAE1N129_9FABA</name>
<keyword evidence="4 5" id="KW-0408">Iron</keyword>
<keyword evidence="2 5" id="KW-0479">Metal-binding</keyword>
<reference evidence="7" key="1">
    <citation type="submission" date="2023-10" db="EMBL/GenBank/DDBJ databases">
        <title>Chromosome-level genome of the transformable northern wattle, Acacia crassicarpa.</title>
        <authorList>
            <person name="Massaro I."/>
            <person name="Sinha N.R."/>
            <person name="Poethig S."/>
            <person name="Leichty A.R."/>
        </authorList>
    </citation>
    <scope>NUCLEOTIDE SEQUENCE</scope>
    <source>
        <strain evidence="7">Acra3RX</strain>
        <tissue evidence="7">Leaf</tissue>
    </source>
</reference>
<comment type="similarity">
    <text evidence="1 5">Belongs to the iron/ascorbate-dependent oxidoreductase family.</text>
</comment>
<dbReference type="SUPFAM" id="SSF51197">
    <property type="entry name" value="Clavaminate synthase-like"/>
    <property type="match status" value="1"/>
</dbReference>